<name>A0A1S7DLP4_MCV2</name>
<sequence length="593" mass="68364">MILLENGVRVFPKPGMGKDIYIGLANFGFENDVPELLGVAHLLEHILISFDYTRFVANASTARTYMSFWCRALRAEDYLAALETAVSWFFARGALRTDFSRVRIRNYVRELENEYYFRNEVFHCMDILTFLGGGDLYNGGRLSMLEQLDAVRELLGKRMRRLAGPNVVIFVRELSPAALALLERSFGTLPRFPSTIPATRLGSIHNKAVLVPAPFYALLIQVDNTVENVLAVICLAESYHFVDYETLGERLYVSFAFVHEQDCEAFLRNVGELRFEPAPRVELNYSDDYVMNLYVNFPWLQHDLADYLYTLNADCVPLLRGLEENLCRSVRERQLVVVYPSFSPSLFNSRDRQDHRLLVLDVDLARSAGPARVPRTFRRQPRAEVFVRYGDPALLDYVAFALARPRAAALRRLPRGVRLAHGFSHADMHEIMASETFIKYSRSRPAALFQYIFLAFFATGRSIAEILERREALVSFDARRCVNRLVFAKRARYDVVTKSSFVCGVLRGPRLSEAVLTRAMWELKRKGLLYSLEHTRMHAKHTFYVFAFSIYPEQVYRYFARWPLVSKHCCVVSMRGEREDYSALRKEVVVNFV</sequence>
<dbReference type="Proteomes" id="UP000320664">
    <property type="component" value="Segment"/>
</dbReference>
<evidence type="ECO:0000313" key="11">
    <source>
        <dbReference type="EMBL" id="AYO87861.1"/>
    </source>
</evidence>
<evidence type="ECO:0000256" key="8">
    <source>
        <dbReference type="PIRNR" id="PIRNR015679"/>
    </source>
</evidence>
<dbReference type="Proteomes" id="UP000319755">
    <property type="component" value="Genome"/>
</dbReference>
<dbReference type="Pfam" id="PF03410">
    <property type="entry name" value="Peptidase_M44"/>
    <property type="match status" value="1"/>
</dbReference>
<evidence type="ECO:0000256" key="3">
    <source>
        <dbReference type="ARBA" id="ARBA00022670"/>
    </source>
</evidence>
<evidence type="ECO:0000256" key="4">
    <source>
        <dbReference type="ARBA" id="ARBA00022723"/>
    </source>
</evidence>
<accession>A0A1S7DLP4</accession>
<evidence type="ECO:0000313" key="13">
    <source>
        <dbReference type="EMBL" id="AYO88201.1"/>
    </source>
</evidence>
<organism evidence="9">
    <name type="scientific">Molluscum contagiosum virus subtype 2</name>
    <name type="common">MOCV</name>
    <name type="synonym">MCVII</name>
    <dbReference type="NCBI Taxonomy" id="10281"/>
    <lineage>
        <taxon>Viruses</taxon>
        <taxon>Varidnaviria</taxon>
        <taxon>Bamfordvirae</taxon>
        <taxon>Nucleocytoviricota</taxon>
        <taxon>Pokkesviricetes</taxon>
        <taxon>Chitovirales</taxon>
        <taxon>Poxviridae</taxon>
        <taxon>Chordopoxvirinae</taxon>
        <taxon>Molluscipoxvirus</taxon>
        <taxon>Molluscipoxvirus molluscum</taxon>
        <taxon>Molluscum contagiosum virus</taxon>
    </lineage>
</organism>
<protein>
    <recommendedName>
        <fullName evidence="8">Metalloendopeptidase</fullName>
        <ecNumber evidence="8">3.4.24.-</ecNumber>
    </recommendedName>
</protein>
<reference evidence="10" key="2">
    <citation type="journal article" date="2018" name="Viruses">
        <title>New Insights into the Evolutionary and Genomic Landscape of Molluscum Contagiosum Virus (MCV) based on Nine MCV1 and Six MCV2 Complete Genome Sequences.</title>
        <authorList>
            <person name="Zorec T."/>
            <person name="Kutnjak D."/>
            <person name="Hosnjak L."/>
            <person name="Kusar B."/>
            <person name="Trcko K."/>
            <person name="Kocjan B."/>
            <person name="Li Y."/>
            <person name="Krizmaric M."/>
            <person name="Miljkovic J."/>
            <person name="Ravnikar M."/>
            <person name="Poljak M."/>
        </authorList>
    </citation>
    <scope>NUCLEOTIDE SEQUENCE [LARGE SCALE GENOMIC DNA]</scope>
    <source>
        <strain evidence="10">MCV2_MB98</strain>
        <strain evidence="11">MCV2_MC313</strain>
        <strain evidence="12">MCV2_MC316</strain>
        <strain evidence="13">MCV2_MC332</strain>
        <strain evidence="14">MCV2_MC515</strain>
    </source>
</reference>
<keyword evidence="3 8" id="KW-0645">Protease</keyword>
<dbReference type="InterPro" id="IPR005072">
    <property type="entry name" value="Peptidase_M44"/>
</dbReference>
<keyword evidence="5 8" id="KW-0378">Hydrolase</keyword>
<evidence type="ECO:0000256" key="1">
    <source>
        <dbReference type="ARBA" id="ARBA00001947"/>
    </source>
</evidence>
<keyword evidence="4 8" id="KW-0479">Metal-binding</keyword>
<dbReference type="Proteomes" id="UP000320816">
    <property type="component" value="Segment"/>
</dbReference>
<dbReference type="EMBL" id="MH320551">
    <property type="protein sequence ID" value="AYO88201.1"/>
    <property type="molecule type" value="Genomic_DNA"/>
</dbReference>
<evidence type="ECO:0000313" key="9">
    <source>
        <dbReference type="EMBL" id="AQY16629.1"/>
    </source>
</evidence>
<dbReference type="GO" id="GO:0008270">
    <property type="term" value="F:zinc ion binding"/>
    <property type="evidence" value="ECO:0007669"/>
    <property type="project" value="UniProtKB-UniRule"/>
</dbReference>
<reference evidence="9" key="1">
    <citation type="journal article" date="2017" name="J. Gen. Virol.">
        <title>Recombination events and variability among full-length genomes of co-circulating molluscum contagiosum virus subtypes 1 and 2.</title>
        <authorList>
            <person name="Lopez-Bueno A."/>
            <person name="Parras-Molto M."/>
            <person name="Lopez-Barrantes O."/>
            <person name="Belda S."/>
            <person name="Alejo A."/>
        </authorList>
    </citation>
    <scope>NUCLEOTIDE SEQUENCE</scope>
    <source>
        <strain evidence="9">Madrid 2016_1</strain>
    </source>
</reference>
<dbReference type="Proteomes" id="UP000317891">
    <property type="component" value="Segment"/>
</dbReference>
<dbReference type="EMBL" id="KY040274">
    <property type="protein sequence ID" value="AQY16629.1"/>
    <property type="molecule type" value="Genomic_DNA"/>
</dbReference>
<dbReference type="PIRSF" id="PIRSF015679">
    <property type="entry name" value="Peptidase_M44"/>
    <property type="match status" value="1"/>
</dbReference>
<keyword evidence="6 8" id="KW-0862">Zinc</keyword>
<dbReference type="EMBL" id="MH320549">
    <property type="protein sequence ID" value="AYO87861.1"/>
    <property type="molecule type" value="Genomic_DNA"/>
</dbReference>
<dbReference type="InterPro" id="IPR011249">
    <property type="entry name" value="Metalloenz_LuxS/M16"/>
</dbReference>
<gene>
    <name evidence="9" type="primary">MC056L</name>
</gene>
<dbReference type="EMBL" id="MH320550">
    <property type="protein sequence ID" value="AYO88031.1"/>
    <property type="molecule type" value="Genomic_DNA"/>
</dbReference>
<reference evidence="10" key="3">
    <citation type="submission" date="2018-05" db="EMBL/GenBank/DDBJ databases">
        <authorList>
            <person name="Zorec T.M."/>
            <person name="Hosnjak L."/>
            <person name="Kutnjak D."/>
            <person name="Kusar B."/>
            <person name="Trcko K."/>
            <person name="Kocjan B.J."/>
            <person name="Li Y."/>
            <person name="Krizmaric M."/>
            <person name="Miljkovic J."/>
            <person name="Ravnikar M."/>
            <person name="Poljak M."/>
        </authorList>
    </citation>
    <scope>NUCLEOTIDE SEQUENCE</scope>
    <source>
        <strain evidence="10">MCV2_MB98</strain>
        <strain evidence="11">MCV2_MC313</strain>
        <strain evidence="12">MCV2_MC316</strain>
        <strain evidence="13">MCV2_MC332</strain>
        <strain evidence="14">MCV2_MC515</strain>
    </source>
</reference>
<dbReference type="EMBL" id="MH320556">
    <property type="protein sequence ID" value="AYO89079.1"/>
    <property type="molecule type" value="Genomic_DNA"/>
</dbReference>
<evidence type="ECO:0000313" key="10">
    <source>
        <dbReference type="EMBL" id="AYO87691.1"/>
    </source>
</evidence>
<evidence type="ECO:0000256" key="5">
    <source>
        <dbReference type="ARBA" id="ARBA00022801"/>
    </source>
</evidence>
<organismHost>
    <name type="scientific">Homo sapiens</name>
    <name type="common">Human</name>
    <dbReference type="NCBI Taxonomy" id="9606"/>
</organismHost>
<keyword evidence="7 8" id="KW-0482">Metalloprotease</keyword>
<evidence type="ECO:0000313" key="12">
    <source>
        <dbReference type="EMBL" id="AYO88031.1"/>
    </source>
</evidence>
<dbReference type="Proteomes" id="UP000315637">
    <property type="component" value="Segment"/>
</dbReference>
<comment type="cofactor">
    <cofactor evidence="1 8">
        <name>Zn(2+)</name>
        <dbReference type="ChEBI" id="CHEBI:29105"/>
    </cofactor>
</comment>
<evidence type="ECO:0000256" key="6">
    <source>
        <dbReference type="ARBA" id="ARBA00022833"/>
    </source>
</evidence>
<comment type="similarity">
    <text evidence="2 8">Belongs to the peptidase M44 family.</text>
</comment>
<dbReference type="GO" id="GO:0019058">
    <property type="term" value="P:viral life cycle"/>
    <property type="evidence" value="ECO:0007669"/>
    <property type="project" value="UniProtKB-UniRule"/>
</dbReference>
<dbReference type="EMBL" id="MH320548">
    <property type="protein sequence ID" value="AYO87691.1"/>
    <property type="molecule type" value="Genomic_DNA"/>
</dbReference>
<dbReference type="GO" id="GO:0004222">
    <property type="term" value="F:metalloendopeptidase activity"/>
    <property type="evidence" value="ECO:0007669"/>
    <property type="project" value="UniProtKB-UniRule"/>
</dbReference>
<dbReference type="EC" id="3.4.24.-" evidence="8"/>
<dbReference type="Proteomes" id="UP000317568">
    <property type="component" value="Genome"/>
</dbReference>
<dbReference type="GO" id="GO:0006508">
    <property type="term" value="P:proteolysis"/>
    <property type="evidence" value="ECO:0007669"/>
    <property type="project" value="UniProtKB-KW"/>
</dbReference>
<evidence type="ECO:0000256" key="7">
    <source>
        <dbReference type="ARBA" id="ARBA00023049"/>
    </source>
</evidence>
<proteinExistence type="inferred from homology"/>
<dbReference type="SUPFAM" id="SSF63411">
    <property type="entry name" value="LuxS/MPP-like metallohydrolase"/>
    <property type="match status" value="1"/>
</dbReference>
<evidence type="ECO:0000313" key="14">
    <source>
        <dbReference type="EMBL" id="AYO89079.1"/>
    </source>
</evidence>
<evidence type="ECO:0000256" key="2">
    <source>
        <dbReference type="ARBA" id="ARBA00007580"/>
    </source>
</evidence>